<dbReference type="InterPro" id="IPR055170">
    <property type="entry name" value="GFO_IDH_MocA-like_dom"/>
</dbReference>
<accession>A0A4Y6UY16</accession>
<keyword evidence="1" id="KW-0560">Oxidoreductase</keyword>
<dbReference type="Proteomes" id="UP000316968">
    <property type="component" value="Chromosome"/>
</dbReference>
<feature type="domain" description="Gfo/Idh/MocA-like oxidoreductase N-terminal" evidence="2">
    <location>
        <begin position="4"/>
        <end position="119"/>
    </location>
</feature>
<dbReference type="PANTHER" id="PTHR43818">
    <property type="entry name" value="BCDNA.GH03377"/>
    <property type="match status" value="1"/>
</dbReference>
<dbReference type="Gene3D" id="3.30.360.10">
    <property type="entry name" value="Dihydrodipicolinate Reductase, domain 2"/>
    <property type="match status" value="1"/>
</dbReference>
<dbReference type="InterPro" id="IPR050463">
    <property type="entry name" value="Gfo/Idh/MocA_oxidrdct_glycsds"/>
</dbReference>
<dbReference type="Pfam" id="PF22725">
    <property type="entry name" value="GFO_IDH_MocA_C3"/>
    <property type="match status" value="1"/>
</dbReference>
<dbReference type="KEGG" id="saca:FFV09_11905"/>
<dbReference type="SUPFAM" id="SSF55347">
    <property type="entry name" value="Glyceraldehyde-3-phosphate dehydrogenase-like, C-terminal domain"/>
    <property type="match status" value="1"/>
</dbReference>
<dbReference type="AlphaFoldDB" id="A0A4Y6UY16"/>
<organism evidence="4 5">
    <name type="scientific">Saccharibacillus brassicae</name>
    <dbReference type="NCBI Taxonomy" id="2583377"/>
    <lineage>
        <taxon>Bacteria</taxon>
        <taxon>Bacillati</taxon>
        <taxon>Bacillota</taxon>
        <taxon>Bacilli</taxon>
        <taxon>Bacillales</taxon>
        <taxon>Paenibacillaceae</taxon>
        <taxon>Saccharibacillus</taxon>
    </lineage>
</organism>
<name>A0A4Y6UY16_SACBS</name>
<dbReference type="InterPro" id="IPR036291">
    <property type="entry name" value="NAD(P)-bd_dom_sf"/>
</dbReference>
<reference evidence="4 5" key="1">
    <citation type="submission" date="2019-06" db="EMBL/GenBank/DDBJ databases">
        <title>Saccharibacillus brassicae sp. nov., an endophytic bacterium isolated from Chinese cabbage seeds (Brassica pekinensis).</title>
        <authorList>
            <person name="Jiang L."/>
            <person name="Lee J."/>
            <person name="Kim S.W."/>
        </authorList>
    </citation>
    <scope>NUCLEOTIDE SEQUENCE [LARGE SCALE GENOMIC DNA]</scope>
    <source>
        <strain evidence="5">KCTC 43072 / ATSA2</strain>
    </source>
</reference>
<evidence type="ECO:0000259" key="2">
    <source>
        <dbReference type="Pfam" id="PF01408"/>
    </source>
</evidence>
<evidence type="ECO:0000256" key="1">
    <source>
        <dbReference type="ARBA" id="ARBA00023002"/>
    </source>
</evidence>
<dbReference type="SUPFAM" id="SSF51735">
    <property type="entry name" value="NAD(P)-binding Rossmann-fold domains"/>
    <property type="match status" value="1"/>
</dbReference>
<protein>
    <submittedName>
        <fullName evidence="4">Gfo/Idh/MocA family oxidoreductase</fullName>
    </submittedName>
</protein>
<dbReference type="InterPro" id="IPR000683">
    <property type="entry name" value="Gfo/Idh/MocA-like_OxRdtase_N"/>
</dbReference>
<proteinExistence type="predicted"/>
<dbReference type="EMBL" id="CP041217">
    <property type="protein sequence ID" value="QDH21480.1"/>
    <property type="molecule type" value="Genomic_DNA"/>
</dbReference>
<evidence type="ECO:0000313" key="5">
    <source>
        <dbReference type="Proteomes" id="UP000316968"/>
    </source>
</evidence>
<sequence length="367" mass="39581">MRKVKIGIIGCGNISGIYLENLTRTFANTEVFAISDISEERMAAAADKYGIANQWTAEQILESAEIEIVLNLTTPGDHFRICRLALEHGKHVYVEKPLSLSPEQGSELVHLAREKGLLLGGAPDTFLGAGLQTSRKLIDDGYIGTPIAATAFMLGHGHENWHPNPAFYYQAGGGPMFDMGPYYLTALVSLLGPAQTVAGMTAKSFEQRTITSEPRFGEKIDVEVPTHIAGTLRFRGGAVATMITSFDVWSSTLPFIEIYGTQGTLIVPDPNNFGGPVLLRPAGGNEFKEIPVVHQYAENSRGLGIADMAHCIVNGGTPRANGELANHVLEIMHAFHTSSDSGVYAELSTTCEQPRPLPTGLVKGYVE</sequence>
<dbReference type="OrthoDB" id="9815825at2"/>
<evidence type="ECO:0000313" key="4">
    <source>
        <dbReference type="EMBL" id="QDH21480.1"/>
    </source>
</evidence>
<gene>
    <name evidence="4" type="ORF">FFV09_11905</name>
</gene>
<dbReference type="GO" id="GO:0000166">
    <property type="term" value="F:nucleotide binding"/>
    <property type="evidence" value="ECO:0007669"/>
    <property type="project" value="InterPro"/>
</dbReference>
<dbReference type="GO" id="GO:0016491">
    <property type="term" value="F:oxidoreductase activity"/>
    <property type="evidence" value="ECO:0007669"/>
    <property type="project" value="UniProtKB-KW"/>
</dbReference>
<dbReference type="PANTHER" id="PTHR43818:SF11">
    <property type="entry name" value="BCDNA.GH03377"/>
    <property type="match status" value="1"/>
</dbReference>
<evidence type="ECO:0000259" key="3">
    <source>
        <dbReference type="Pfam" id="PF22725"/>
    </source>
</evidence>
<dbReference type="Gene3D" id="3.40.50.720">
    <property type="entry name" value="NAD(P)-binding Rossmann-like Domain"/>
    <property type="match status" value="1"/>
</dbReference>
<dbReference type="RefSeq" id="WP_141448025.1">
    <property type="nucleotide sequence ID" value="NZ_CP041217.1"/>
</dbReference>
<feature type="domain" description="GFO/IDH/MocA-like oxidoreductase" evidence="3">
    <location>
        <begin position="132"/>
        <end position="265"/>
    </location>
</feature>
<dbReference type="Pfam" id="PF01408">
    <property type="entry name" value="GFO_IDH_MocA"/>
    <property type="match status" value="1"/>
</dbReference>
<keyword evidence="5" id="KW-1185">Reference proteome</keyword>